<organism evidence="1 2">
    <name type="scientific">Naganishia adeliensis</name>
    <dbReference type="NCBI Taxonomy" id="92952"/>
    <lineage>
        <taxon>Eukaryota</taxon>
        <taxon>Fungi</taxon>
        <taxon>Dikarya</taxon>
        <taxon>Basidiomycota</taxon>
        <taxon>Agaricomycotina</taxon>
        <taxon>Tremellomycetes</taxon>
        <taxon>Filobasidiales</taxon>
        <taxon>Filobasidiaceae</taxon>
        <taxon>Naganishia</taxon>
    </lineage>
</organism>
<evidence type="ECO:0000313" key="1">
    <source>
        <dbReference type="EMBL" id="KAJ9105226.1"/>
    </source>
</evidence>
<evidence type="ECO:0000313" key="2">
    <source>
        <dbReference type="Proteomes" id="UP001230649"/>
    </source>
</evidence>
<name>A0ACC2W2D8_9TREE</name>
<sequence length="907" mass="101043">MDLAISSLEPSKLVQSLDFEGKGFGSPQLVSYSRLDGKEARLLVKAVYHGPRPGWPLLERKTLYDLAQKSKDQVLKSAARSGKIIDGPSKSRAALCLADKDPEYPVRVLIRIALSTQPGACEDMLKVVRVHSQLYANDYPAFELPVALWRTTEGIWGVVVDDGAVSLPTWWEQQVQPQIQSSERRWKIGSWRKGEERDGDAKVAEAVEGTRGKLVNEDPVTYKKKARFSNASVDSDTASDEKLHPPEPEPSSSHHRRPSDHQRPSDVREMIGTTESPKIDGTLVNTATRGLQDDHKIEISQSQKEEWAARIQQQKQDMQWANGTSHVIGDDDVVINISPSAKRIGVDEEEEEAMIIDKGWLQAVNILIQLADIILGECATYAPLFKSLHERRICMVVCRPDFFSVFDSRPFIPRSAIPSDSQAISLQLTHLGVIVQMPGYQNGKLVGNMNSDFDGDKVVAQGPGSAMALTDFGSNGSRDENEGWMEGKEEGLGALKGVLDEASILRHLQYIAPEAISSPKAIASSVDIFSWGMTAYELLKGKGQEGTESDDDKAEFFRAIHLHSTRAMPTLTSLCPSMPPELSALIKKALALDPDERYNNFCALLYDLHKVKQICEGTLRGPARRDFIVGHIDYQSRFAIPPGLLNREEEFAMLDEAYRLVKTTGQSQVACCWGVSGSGKSKLLELWARRKEADNAGQDCFVSWAKMDQHLVKPLSAFISVFCSLLKRVFSDPLESAAKWRQQILDSLAVNANIFLALLPKEWRDILLDNQESEGMSSEATAGIDWESWVKQFRTWSYGLLRLFASETRPLIFSSGRHVCSASGAVGAALFLLVQEYEGYVKRHETRHSTDAPSRTGNPFDLKWALSTLVHDGDIYYDYARQEWNIQAAILKASLERNSEDFAARFV</sequence>
<gene>
    <name evidence="1" type="ORF">QFC20_004361</name>
</gene>
<reference evidence="1" key="1">
    <citation type="submission" date="2023-04" db="EMBL/GenBank/DDBJ databases">
        <title>Draft Genome sequencing of Naganishia species isolated from polar environments using Oxford Nanopore Technology.</title>
        <authorList>
            <person name="Leo P."/>
            <person name="Venkateswaran K."/>
        </authorList>
    </citation>
    <scope>NUCLEOTIDE SEQUENCE</scope>
    <source>
        <strain evidence="1">MNA-CCFEE 5262</strain>
    </source>
</reference>
<protein>
    <submittedName>
        <fullName evidence="1">Uncharacterized protein</fullName>
    </submittedName>
</protein>
<dbReference type="EMBL" id="JASBWS010000049">
    <property type="protein sequence ID" value="KAJ9105226.1"/>
    <property type="molecule type" value="Genomic_DNA"/>
</dbReference>
<comment type="caution">
    <text evidence="1">The sequence shown here is derived from an EMBL/GenBank/DDBJ whole genome shotgun (WGS) entry which is preliminary data.</text>
</comment>
<keyword evidence="2" id="KW-1185">Reference proteome</keyword>
<proteinExistence type="predicted"/>
<accession>A0ACC2W2D8</accession>
<dbReference type="Proteomes" id="UP001230649">
    <property type="component" value="Unassembled WGS sequence"/>
</dbReference>